<dbReference type="GO" id="GO:0006171">
    <property type="term" value="P:cAMP biosynthetic process"/>
    <property type="evidence" value="ECO:0007669"/>
    <property type="project" value="TreeGrafter"/>
</dbReference>
<dbReference type="InterPro" id="IPR029787">
    <property type="entry name" value="Nucleotide_cyclase"/>
</dbReference>
<dbReference type="SUPFAM" id="SSF55073">
    <property type="entry name" value="Nucleotide cyclase"/>
    <property type="match status" value="1"/>
</dbReference>
<dbReference type="Pfam" id="PF00211">
    <property type="entry name" value="Guanylate_cyc"/>
    <property type="match status" value="1"/>
</dbReference>
<sequence>MIDTDAQLPLDPPAVQMLGAQPVKTLRQAAQELNVDIGQARRYWRALGFVNIDDDACVITDVDIEAARGVKSLIDEHGMKRAAVKNMLRAQSYTMDRLVLWQFEAMVAQIAAEKNISDMQARELAIEKANELAENLQDQLLYTWRRHFAALIQRTNSEISAEGPQRRDGHFPLKRSMGFIDIVGFTALAARLSPQELTRLLHDFEDTARDVVTSRGGRIVKTIGDAVMYIANDLSTAADVVTALMEEIQGGSHKLRLRASLVSGEVVSLSGDVFGPTVNLASRLVNMAPPGGIRMDGNTATLIKTSKVASKYVIHPCSKQEAKGLGEIIPWSLKRTEWVLAEKAGTEKK</sequence>
<evidence type="ECO:0000259" key="2">
    <source>
        <dbReference type="PROSITE" id="PS50125"/>
    </source>
</evidence>
<dbReference type="Gene3D" id="3.30.70.1230">
    <property type="entry name" value="Nucleotide cyclase"/>
    <property type="match status" value="1"/>
</dbReference>
<name>A0A9E7AGC2_9ACTO</name>
<dbReference type="CDD" id="cd07302">
    <property type="entry name" value="CHD"/>
    <property type="match status" value="1"/>
</dbReference>
<protein>
    <submittedName>
        <fullName evidence="3">Adenylate/guanylate cyclase domain-containing protein</fullName>
    </submittedName>
</protein>
<dbReference type="AlphaFoldDB" id="A0A9E7AGC2"/>
<dbReference type="InterPro" id="IPR050697">
    <property type="entry name" value="Adenylyl/Guanylyl_Cyclase_3/4"/>
</dbReference>
<dbReference type="SMART" id="SM00044">
    <property type="entry name" value="CYCc"/>
    <property type="match status" value="1"/>
</dbReference>
<accession>A0A9E7AGC2</accession>
<evidence type="ECO:0000313" key="4">
    <source>
        <dbReference type="Proteomes" id="UP000830236"/>
    </source>
</evidence>
<evidence type="ECO:0000313" key="3">
    <source>
        <dbReference type="EMBL" id="UQF80150.1"/>
    </source>
</evidence>
<dbReference type="KEGG" id="agh:M3I41_02405"/>
<dbReference type="Proteomes" id="UP000830236">
    <property type="component" value="Chromosome"/>
</dbReference>
<dbReference type="GO" id="GO:0035556">
    <property type="term" value="P:intracellular signal transduction"/>
    <property type="evidence" value="ECO:0007669"/>
    <property type="project" value="InterPro"/>
</dbReference>
<comment type="similarity">
    <text evidence="1">Belongs to the adenylyl cyclase class-3 family.</text>
</comment>
<proteinExistence type="inferred from homology"/>
<dbReference type="EMBL" id="CP097095">
    <property type="protein sequence ID" value="UQF80150.1"/>
    <property type="molecule type" value="Genomic_DNA"/>
</dbReference>
<gene>
    <name evidence="3" type="ORF">M3I41_02405</name>
</gene>
<dbReference type="PANTHER" id="PTHR43081:SF19">
    <property type="entry name" value="PH-SENSITIVE ADENYLATE CYCLASE RV1264"/>
    <property type="match status" value="1"/>
</dbReference>
<dbReference type="GO" id="GO:0004016">
    <property type="term" value="F:adenylate cyclase activity"/>
    <property type="evidence" value="ECO:0007669"/>
    <property type="project" value="UniProtKB-ARBA"/>
</dbReference>
<dbReference type="InterPro" id="IPR001054">
    <property type="entry name" value="A/G_cyclase"/>
</dbReference>
<dbReference type="PROSITE" id="PS50125">
    <property type="entry name" value="GUANYLATE_CYCLASE_2"/>
    <property type="match status" value="1"/>
</dbReference>
<feature type="domain" description="Guanylate cyclase" evidence="2">
    <location>
        <begin position="176"/>
        <end position="285"/>
    </location>
</feature>
<organism evidence="3 4">
    <name type="scientific">Actinomyces graevenitzii</name>
    <dbReference type="NCBI Taxonomy" id="55565"/>
    <lineage>
        <taxon>Bacteria</taxon>
        <taxon>Bacillati</taxon>
        <taxon>Actinomycetota</taxon>
        <taxon>Actinomycetes</taxon>
        <taxon>Actinomycetales</taxon>
        <taxon>Actinomycetaceae</taxon>
        <taxon>Actinomyces</taxon>
    </lineage>
</organism>
<reference evidence="3" key="1">
    <citation type="submission" date="2022-05" db="EMBL/GenBank/DDBJ databases">
        <title>Using nanopore sequencing to obtain complete genomes from saliva samples.</title>
        <authorList>
            <person name="Baker J.L."/>
        </authorList>
    </citation>
    <scope>NUCLEOTIDE SEQUENCE</scope>
    <source>
        <strain evidence="3">JCVI-JB-Ag32</strain>
    </source>
</reference>
<evidence type="ECO:0000256" key="1">
    <source>
        <dbReference type="ARBA" id="ARBA00005381"/>
    </source>
</evidence>
<dbReference type="PANTHER" id="PTHR43081">
    <property type="entry name" value="ADENYLATE CYCLASE, TERMINAL-DIFFERENTIATION SPECIFIC-RELATED"/>
    <property type="match status" value="1"/>
</dbReference>